<evidence type="ECO:0000256" key="3">
    <source>
        <dbReference type="ARBA" id="ARBA00022692"/>
    </source>
</evidence>
<feature type="transmembrane region" description="Helical" evidence="6">
    <location>
        <begin position="115"/>
        <end position="137"/>
    </location>
</feature>
<evidence type="ECO:0000313" key="9">
    <source>
        <dbReference type="Proteomes" id="UP000295252"/>
    </source>
</evidence>
<keyword evidence="4 6" id="KW-1133">Transmembrane helix</keyword>
<dbReference type="InParanoid" id="A0A068V3U1"/>
<proteinExistence type="predicted"/>
<dbReference type="Proteomes" id="UP000295252">
    <property type="component" value="Chromosome IV"/>
</dbReference>
<feature type="transmembrane region" description="Helical" evidence="6">
    <location>
        <begin position="235"/>
        <end position="256"/>
    </location>
</feature>
<dbReference type="InterPro" id="IPR013525">
    <property type="entry name" value="ABC2_TM"/>
</dbReference>
<feature type="transmembrane region" description="Helical" evidence="6">
    <location>
        <begin position="194"/>
        <end position="214"/>
    </location>
</feature>
<dbReference type="AlphaFoldDB" id="A0A068V3U1"/>
<dbReference type="OMA" id="INNEEMQ"/>
<evidence type="ECO:0000256" key="4">
    <source>
        <dbReference type="ARBA" id="ARBA00022989"/>
    </source>
</evidence>
<keyword evidence="9" id="KW-1185">Reference proteome</keyword>
<keyword evidence="3 6" id="KW-0812">Transmembrane</keyword>
<dbReference type="GO" id="GO:0005886">
    <property type="term" value="C:plasma membrane"/>
    <property type="evidence" value="ECO:0007669"/>
    <property type="project" value="UniProtKB-ARBA"/>
</dbReference>
<dbReference type="PhylomeDB" id="A0A068V3U1"/>
<feature type="transmembrane region" description="Helical" evidence="6">
    <location>
        <begin position="157"/>
        <end position="182"/>
    </location>
</feature>
<evidence type="ECO:0000256" key="6">
    <source>
        <dbReference type="SAM" id="Phobius"/>
    </source>
</evidence>
<keyword evidence="5 6" id="KW-0472">Membrane</keyword>
<feature type="domain" description="ABC-2 type transporter transmembrane" evidence="7">
    <location>
        <begin position="62"/>
        <end position="268"/>
    </location>
</feature>
<dbReference type="PANTHER" id="PTHR19241">
    <property type="entry name" value="ATP-BINDING CASSETTE TRANSPORTER"/>
    <property type="match status" value="1"/>
</dbReference>
<comment type="subcellular location">
    <subcellularLocation>
        <location evidence="1">Membrane</location>
        <topology evidence="1">Multi-pass membrane protein</topology>
    </subcellularLocation>
</comment>
<name>A0A068V3U1_COFCA</name>
<keyword evidence="2" id="KW-0813">Transport</keyword>
<evidence type="ECO:0000256" key="2">
    <source>
        <dbReference type="ARBA" id="ARBA00022448"/>
    </source>
</evidence>
<dbReference type="GO" id="GO:0140359">
    <property type="term" value="F:ABC-type transporter activity"/>
    <property type="evidence" value="ECO:0007669"/>
    <property type="project" value="InterPro"/>
</dbReference>
<organism evidence="8 9">
    <name type="scientific">Coffea canephora</name>
    <name type="common">Robusta coffee</name>
    <dbReference type="NCBI Taxonomy" id="49390"/>
    <lineage>
        <taxon>Eukaryota</taxon>
        <taxon>Viridiplantae</taxon>
        <taxon>Streptophyta</taxon>
        <taxon>Embryophyta</taxon>
        <taxon>Tracheophyta</taxon>
        <taxon>Spermatophyta</taxon>
        <taxon>Magnoliopsida</taxon>
        <taxon>eudicotyledons</taxon>
        <taxon>Gunneridae</taxon>
        <taxon>Pentapetalae</taxon>
        <taxon>asterids</taxon>
        <taxon>lamiids</taxon>
        <taxon>Gentianales</taxon>
        <taxon>Rubiaceae</taxon>
        <taxon>Ixoroideae</taxon>
        <taxon>Gardenieae complex</taxon>
        <taxon>Bertiereae - Coffeeae clade</taxon>
        <taxon>Coffeeae</taxon>
        <taxon>Coffea</taxon>
    </lineage>
</organism>
<evidence type="ECO:0000313" key="8">
    <source>
        <dbReference type="EMBL" id="CDP15202.1"/>
    </source>
</evidence>
<sequence>MYSSLVDAKPRKLTASKISSKVGQSGGIESTGRVQIGDIEESYQPQWEKSQTPFTQTWLKSTKTLIGRQIKITKRLQILLMLRLFQAIILGLFTGTLLCKLGGQYDQQKMNSVRALGFVSTMSIMLINLVQLPLYMLQRPIFYKHRAQKFYQASSYVVAHSIFNIPQTLMEAASYTFSMYFLVGLSFSGRGAALVEYLLLLFLVAYFGSSVIFIRRKNFLPTSLYLSATNNIHHLISCRSLVSIFLLFSGFVIYPFNILTYWKWLTYVRK</sequence>
<dbReference type="Gramene" id="CDP15202">
    <property type="protein sequence ID" value="CDP15202"/>
    <property type="gene ID" value="GSCOC_T00042824001"/>
</dbReference>
<protein>
    <recommendedName>
        <fullName evidence="7">ABC-2 type transporter transmembrane domain-containing protein</fullName>
    </recommendedName>
</protein>
<dbReference type="Pfam" id="PF01061">
    <property type="entry name" value="ABC2_membrane"/>
    <property type="match status" value="1"/>
</dbReference>
<evidence type="ECO:0000256" key="1">
    <source>
        <dbReference type="ARBA" id="ARBA00004141"/>
    </source>
</evidence>
<dbReference type="EMBL" id="HG739180">
    <property type="protein sequence ID" value="CDP15202.1"/>
    <property type="molecule type" value="Genomic_DNA"/>
</dbReference>
<gene>
    <name evidence="8" type="ORF">GSCOC_T00042824001</name>
</gene>
<feature type="transmembrane region" description="Helical" evidence="6">
    <location>
        <begin position="78"/>
        <end position="103"/>
    </location>
</feature>
<evidence type="ECO:0000259" key="7">
    <source>
        <dbReference type="Pfam" id="PF01061"/>
    </source>
</evidence>
<dbReference type="STRING" id="49390.A0A068V3U1"/>
<reference evidence="9" key="1">
    <citation type="journal article" date="2014" name="Science">
        <title>The coffee genome provides insight into the convergent evolution of caffeine biosynthesis.</title>
        <authorList>
            <person name="Denoeud F."/>
            <person name="Carretero-Paulet L."/>
            <person name="Dereeper A."/>
            <person name="Droc G."/>
            <person name="Guyot R."/>
            <person name="Pietrella M."/>
            <person name="Zheng C."/>
            <person name="Alberti A."/>
            <person name="Anthony F."/>
            <person name="Aprea G."/>
            <person name="Aury J.M."/>
            <person name="Bento P."/>
            <person name="Bernard M."/>
            <person name="Bocs S."/>
            <person name="Campa C."/>
            <person name="Cenci A."/>
            <person name="Combes M.C."/>
            <person name="Crouzillat D."/>
            <person name="Da Silva C."/>
            <person name="Daddiego L."/>
            <person name="De Bellis F."/>
            <person name="Dussert S."/>
            <person name="Garsmeur O."/>
            <person name="Gayraud T."/>
            <person name="Guignon V."/>
            <person name="Jahn K."/>
            <person name="Jamilloux V."/>
            <person name="Joet T."/>
            <person name="Labadie K."/>
            <person name="Lan T."/>
            <person name="Leclercq J."/>
            <person name="Lepelley M."/>
            <person name="Leroy T."/>
            <person name="Li L.T."/>
            <person name="Librado P."/>
            <person name="Lopez L."/>
            <person name="Munoz A."/>
            <person name="Noel B."/>
            <person name="Pallavicini A."/>
            <person name="Perrotta G."/>
            <person name="Poncet V."/>
            <person name="Pot D."/>
            <person name="Priyono X."/>
            <person name="Rigoreau M."/>
            <person name="Rouard M."/>
            <person name="Rozas J."/>
            <person name="Tranchant-Dubreuil C."/>
            <person name="VanBuren R."/>
            <person name="Zhang Q."/>
            <person name="Andrade A.C."/>
            <person name="Argout X."/>
            <person name="Bertrand B."/>
            <person name="de Kochko A."/>
            <person name="Graziosi G."/>
            <person name="Henry R.J."/>
            <person name="Jayarama X."/>
            <person name="Ming R."/>
            <person name="Nagai C."/>
            <person name="Rounsley S."/>
            <person name="Sankoff D."/>
            <person name="Giuliano G."/>
            <person name="Albert V.A."/>
            <person name="Wincker P."/>
            <person name="Lashermes P."/>
        </authorList>
    </citation>
    <scope>NUCLEOTIDE SEQUENCE [LARGE SCALE GENOMIC DNA]</scope>
    <source>
        <strain evidence="9">cv. DH200-94</strain>
    </source>
</reference>
<evidence type="ECO:0000256" key="5">
    <source>
        <dbReference type="ARBA" id="ARBA00023136"/>
    </source>
</evidence>
<accession>A0A068V3U1</accession>